<accession>A0A482XGR6</accession>
<evidence type="ECO:0000313" key="6">
    <source>
        <dbReference type="Proteomes" id="UP000291343"/>
    </source>
</evidence>
<reference evidence="5 6" key="1">
    <citation type="journal article" date="2017" name="Gigascience">
        <title>Genome sequence of the small brown planthopper, Laodelphax striatellus.</title>
        <authorList>
            <person name="Zhu J."/>
            <person name="Jiang F."/>
            <person name="Wang X."/>
            <person name="Yang P."/>
            <person name="Bao Y."/>
            <person name="Zhao W."/>
            <person name="Wang W."/>
            <person name="Lu H."/>
            <person name="Wang Q."/>
            <person name="Cui N."/>
            <person name="Li J."/>
            <person name="Chen X."/>
            <person name="Luo L."/>
            <person name="Yu J."/>
            <person name="Kang L."/>
            <person name="Cui F."/>
        </authorList>
    </citation>
    <scope>NUCLEOTIDE SEQUENCE [LARGE SCALE GENOMIC DNA]</scope>
    <source>
        <strain evidence="5">Lst14</strain>
    </source>
</reference>
<feature type="region of interest" description="Disordered" evidence="4">
    <location>
        <begin position="1103"/>
        <end position="1158"/>
    </location>
</feature>
<feature type="compositionally biased region" description="Acidic residues" evidence="4">
    <location>
        <begin position="753"/>
        <end position="784"/>
    </location>
</feature>
<proteinExistence type="predicted"/>
<feature type="region of interest" description="Disordered" evidence="4">
    <location>
        <begin position="239"/>
        <end position="327"/>
    </location>
</feature>
<dbReference type="GO" id="GO:0033314">
    <property type="term" value="P:mitotic DNA replication checkpoint signaling"/>
    <property type="evidence" value="ECO:0007669"/>
    <property type="project" value="TreeGrafter"/>
</dbReference>
<keyword evidence="6" id="KW-1185">Reference proteome</keyword>
<dbReference type="InParanoid" id="A0A482XGR6"/>
<comment type="subcellular location">
    <subcellularLocation>
        <location evidence="1">Nucleus</location>
    </subcellularLocation>
</comment>
<dbReference type="STRING" id="195883.A0A482XGR6"/>
<feature type="compositionally biased region" description="Polar residues" evidence="4">
    <location>
        <begin position="347"/>
        <end position="367"/>
    </location>
</feature>
<feature type="compositionally biased region" description="Basic residues" evidence="4">
    <location>
        <begin position="803"/>
        <end position="812"/>
    </location>
</feature>
<feature type="region of interest" description="Disordered" evidence="4">
    <location>
        <begin position="907"/>
        <end position="1074"/>
    </location>
</feature>
<comment type="caution">
    <text evidence="5">The sequence shown here is derived from an EMBL/GenBank/DDBJ whole genome shotgun (WGS) entry which is preliminary data.</text>
</comment>
<dbReference type="GO" id="GO:0005634">
    <property type="term" value="C:nucleus"/>
    <property type="evidence" value="ECO:0007669"/>
    <property type="project" value="UniProtKB-SubCell"/>
</dbReference>
<sequence length="1326" mass="151196">MTSEYNSHSDDDEDIVVSKRKRNIVLEDESEEEATTDVLKQTNKRNSDDEIESDDNDDHAKDNSIAESSKIEALPEDKDDSDNDYVSDNTIVNDRVNNDDSNHSENSSRNSDNDNPKEKKYTFDPSIYDAEESDEENRSKTPEPFVEDERPYDEIQSNHPKSKKSMAKDKSSKQQNKSKKEKPGENMREIRRESQRMLRESKIILPYHVPKQRTLAEFLNRRKSAPSIPMRTTAEQLISLSKQIEQLEKESQEFFKSDSSDNDDDKDDEDYVPENEKHSQSSQDDKIQPNDNDNKTDKVKVDENFNKEKQTDVSHGETNEDGFNAKTNENVANLLVDVAQRLESEVDNNSLEADSKNYENLQPSTKVTTDDNDTELLELSINKNDESIAQDVLCKKDSAILTSSVNEVCSEANSIKDDESDCEDFTLNLTMPEDGENVEENEEEESFTLDLTMPEDSVNIVEDKANGNEDSSTLNLKMLEEKENILEEREKSNEDSSTLNLKMLEDEENIVEDKEKFNEESLTLNLTLPEDSETIVGDKEGNTDLISKDNKSCKLKKIELLSKIHVDLTKVPTLSKSFGGEINLDSPPKKAGMIDLKERFFKHYAMDRKKKKSKSPVKVSVVRAIVDDKGHVEDIKSEMISAGSNKPDDQWLEEIKEAEFPGAKHSKLKQLLQSKAKAKWKEDYEKRLQEYKLNEEEMVGSDKADYEHEAILDDEDEEEDMTNSEEEEEEEEPEENDIELVDKKRKQSKFVEDEADVSEDEDNDDNNSDNEEEEEEEIGEENEDVLLGYNESDGEDEDGEKKDRRKKKKTKKRETASDEESESENEEALDSEAEKRKRKLMTSDSEESENEVSPKRKLMSSDNEEAFQSMEDLAGLCSGKFPTQPVSFSQLEMADADNLLKGFADSQSVAESQNLDLSLPEQSQSLDRSREGSEEEEGGGTQRTKKSILDSDYEQEEDDEIVLNRSHKKRAKAVEYSDDEDEKPKAEAQTDEEDEEEAGGSENSEELVLDEIGNEDGELEYDSEENEVIRDPKAFFEKEAELSESEWGSEDEDEKDLDKFEEEAGDQEVLDEDEVNRELGKIHMQQMLVDDKRDVRILQELLLEDGELHSDGSGRQRQFRWANADSGFVGGDSNTKDSDEDDSDQEEDEENWRKKRHERELFLNKKNERLKELGIEEEDDEEAEEDGDLLGMGRALVKRMQTTVPKPPTTVTSKVSAAAVAMNCKFMAKNMRGSFLKSSDQYLSRLAHITTKVGSEGNVNGPKNSRNFVFSIVSPKKEEVKEAVPEESSKVKKRKASENAANAKKKIHFADDKGNEKRKSLLEVLG</sequence>
<feature type="region of interest" description="Disordered" evidence="4">
    <location>
        <begin position="347"/>
        <end position="371"/>
    </location>
</feature>
<organism evidence="5 6">
    <name type="scientific">Laodelphax striatellus</name>
    <name type="common">Small brown planthopper</name>
    <name type="synonym">Delphax striatella</name>
    <dbReference type="NCBI Taxonomy" id="195883"/>
    <lineage>
        <taxon>Eukaryota</taxon>
        <taxon>Metazoa</taxon>
        <taxon>Ecdysozoa</taxon>
        <taxon>Arthropoda</taxon>
        <taxon>Hexapoda</taxon>
        <taxon>Insecta</taxon>
        <taxon>Pterygota</taxon>
        <taxon>Neoptera</taxon>
        <taxon>Paraneoptera</taxon>
        <taxon>Hemiptera</taxon>
        <taxon>Auchenorrhyncha</taxon>
        <taxon>Fulgoroidea</taxon>
        <taxon>Delphacidae</taxon>
        <taxon>Criomorphinae</taxon>
        <taxon>Laodelphax</taxon>
    </lineage>
</organism>
<dbReference type="Proteomes" id="UP000291343">
    <property type="component" value="Unassembled WGS sequence"/>
</dbReference>
<dbReference type="GO" id="GO:0007095">
    <property type="term" value="P:mitotic G2 DNA damage checkpoint signaling"/>
    <property type="evidence" value="ECO:0007669"/>
    <property type="project" value="TreeGrafter"/>
</dbReference>
<feature type="compositionally biased region" description="Acidic residues" evidence="4">
    <location>
        <begin position="26"/>
        <end position="35"/>
    </location>
</feature>
<dbReference type="PANTHER" id="PTHR14396:SF10">
    <property type="entry name" value="CLASPIN"/>
    <property type="match status" value="1"/>
</dbReference>
<feature type="compositionally biased region" description="Basic and acidic residues" evidence="4">
    <location>
        <begin position="136"/>
        <end position="153"/>
    </location>
</feature>
<dbReference type="OrthoDB" id="6630616at2759"/>
<feature type="compositionally biased region" description="Basic and acidic residues" evidence="4">
    <location>
        <begin position="58"/>
        <end position="76"/>
    </location>
</feature>
<feature type="compositionally biased region" description="Acidic residues" evidence="4">
    <location>
        <begin position="1042"/>
        <end position="1074"/>
    </location>
</feature>
<feature type="compositionally biased region" description="Acidic residues" evidence="4">
    <location>
        <begin position="951"/>
        <end position="961"/>
    </location>
</feature>
<feature type="compositionally biased region" description="Basic and acidic residues" evidence="4">
    <location>
        <begin position="245"/>
        <end position="259"/>
    </location>
</feature>
<feature type="compositionally biased region" description="Acidic residues" evidence="4">
    <location>
        <begin position="817"/>
        <end position="831"/>
    </location>
</feature>
<feature type="compositionally biased region" description="Acidic residues" evidence="4">
    <location>
        <begin position="1138"/>
        <end position="1150"/>
    </location>
</feature>
<feature type="region of interest" description="Disordered" evidence="4">
    <location>
        <begin position="1283"/>
        <end position="1312"/>
    </location>
</feature>
<gene>
    <name evidence="5" type="ORF">LSTR_LSTR002037</name>
</gene>
<evidence type="ECO:0000313" key="5">
    <source>
        <dbReference type="EMBL" id="RZF45076.1"/>
    </source>
</evidence>
<keyword evidence="3" id="KW-0539">Nucleus</keyword>
<evidence type="ECO:0000256" key="3">
    <source>
        <dbReference type="ARBA" id="ARBA00023242"/>
    </source>
</evidence>
<evidence type="ECO:0000256" key="1">
    <source>
        <dbReference type="ARBA" id="ARBA00004123"/>
    </source>
</evidence>
<feature type="compositionally biased region" description="Basic and acidic residues" evidence="4">
    <location>
        <begin position="1027"/>
        <end position="1041"/>
    </location>
</feature>
<feature type="compositionally biased region" description="Basic and acidic residues" evidence="4">
    <location>
        <begin position="111"/>
        <end position="122"/>
    </location>
</feature>
<dbReference type="EMBL" id="QKKF02010000">
    <property type="protein sequence ID" value="RZF45076.1"/>
    <property type="molecule type" value="Genomic_DNA"/>
</dbReference>
<dbReference type="PANTHER" id="PTHR14396">
    <property type="entry name" value="CLASPIN"/>
    <property type="match status" value="1"/>
</dbReference>
<dbReference type="GO" id="GO:0010997">
    <property type="term" value="F:anaphase-promoting complex binding"/>
    <property type="evidence" value="ECO:0007669"/>
    <property type="project" value="TreeGrafter"/>
</dbReference>
<feature type="compositionally biased region" description="Basic and acidic residues" evidence="4">
    <location>
        <begin position="694"/>
        <end position="711"/>
    </location>
</feature>
<dbReference type="InterPro" id="IPR024146">
    <property type="entry name" value="Claspin"/>
</dbReference>
<feature type="region of interest" description="Disordered" evidence="4">
    <location>
        <begin position="694"/>
        <end position="871"/>
    </location>
</feature>
<evidence type="ECO:0000256" key="2">
    <source>
        <dbReference type="ARBA" id="ARBA00022553"/>
    </source>
</evidence>
<keyword evidence="2" id="KW-0597">Phosphoprotein</keyword>
<evidence type="ECO:0000256" key="4">
    <source>
        <dbReference type="SAM" id="MobiDB-lite"/>
    </source>
</evidence>
<name>A0A482XGR6_LAOST</name>
<feature type="compositionally biased region" description="Polar residues" evidence="4">
    <location>
        <begin position="907"/>
        <end position="926"/>
    </location>
</feature>
<feature type="compositionally biased region" description="Acidic residues" evidence="4">
    <location>
        <begin position="712"/>
        <end position="739"/>
    </location>
</feature>
<evidence type="ECO:0008006" key="7">
    <source>
        <dbReference type="Google" id="ProtNLM"/>
    </source>
</evidence>
<feature type="compositionally biased region" description="Acidic residues" evidence="4">
    <location>
        <begin position="260"/>
        <end position="273"/>
    </location>
</feature>
<protein>
    <recommendedName>
        <fullName evidence="7">Claspin</fullName>
    </recommendedName>
</protein>
<dbReference type="FunCoup" id="A0A482XGR6">
    <property type="interactions" value="684"/>
</dbReference>
<feature type="compositionally biased region" description="Basic and acidic residues" evidence="4">
    <location>
        <begin position="274"/>
        <end position="318"/>
    </location>
</feature>
<feature type="compositionally biased region" description="Basic and acidic residues" evidence="4">
    <location>
        <begin position="181"/>
        <end position="202"/>
    </location>
</feature>
<feature type="region of interest" description="Disordered" evidence="4">
    <location>
        <begin position="1"/>
        <end position="213"/>
    </location>
</feature>
<feature type="compositionally biased region" description="Acidic residues" evidence="4">
    <location>
        <begin position="989"/>
        <end position="1026"/>
    </location>
</feature>